<evidence type="ECO:0000313" key="2">
    <source>
        <dbReference type="EMBL" id="GGH58055.1"/>
    </source>
</evidence>
<feature type="compositionally biased region" description="Polar residues" evidence="1">
    <location>
        <begin position="1"/>
        <end position="23"/>
    </location>
</feature>
<sequence>MSTPSPKQAGPTNAGNKATQQAVQPDADKNATKQALEQAENDMEQDPDMDIAGEEDDLDEGELARKDNSND</sequence>
<dbReference type="Proteomes" id="UP000627292">
    <property type="component" value="Unassembled WGS sequence"/>
</dbReference>
<feature type="compositionally biased region" description="Acidic residues" evidence="1">
    <location>
        <begin position="39"/>
        <end position="61"/>
    </location>
</feature>
<accession>A0A917MQI2</accession>
<protein>
    <submittedName>
        <fullName evidence="2">Uncharacterized protein</fullName>
    </submittedName>
</protein>
<comment type="caution">
    <text evidence="2">The sequence shown here is derived from an EMBL/GenBank/DDBJ whole genome shotgun (WGS) entry which is preliminary data.</text>
</comment>
<dbReference type="EMBL" id="BMIB01000001">
    <property type="protein sequence ID" value="GGH58055.1"/>
    <property type="molecule type" value="Genomic_DNA"/>
</dbReference>
<evidence type="ECO:0000313" key="3">
    <source>
        <dbReference type="Proteomes" id="UP000627292"/>
    </source>
</evidence>
<dbReference type="RefSeq" id="WP_188950087.1">
    <property type="nucleotide sequence ID" value="NZ_BMIB01000001.1"/>
</dbReference>
<organism evidence="2 3">
    <name type="scientific">Filimonas zeae</name>
    <dbReference type="NCBI Taxonomy" id="1737353"/>
    <lineage>
        <taxon>Bacteria</taxon>
        <taxon>Pseudomonadati</taxon>
        <taxon>Bacteroidota</taxon>
        <taxon>Chitinophagia</taxon>
        <taxon>Chitinophagales</taxon>
        <taxon>Chitinophagaceae</taxon>
        <taxon>Filimonas</taxon>
    </lineage>
</organism>
<dbReference type="AlphaFoldDB" id="A0A917MQI2"/>
<keyword evidence="3" id="KW-1185">Reference proteome</keyword>
<gene>
    <name evidence="2" type="ORF">GCM10011379_03400</name>
</gene>
<proteinExistence type="predicted"/>
<name>A0A917MQI2_9BACT</name>
<reference evidence="2" key="1">
    <citation type="journal article" date="2014" name="Int. J. Syst. Evol. Microbiol.">
        <title>Complete genome sequence of Corynebacterium casei LMG S-19264T (=DSM 44701T), isolated from a smear-ripened cheese.</title>
        <authorList>
            <consortium name="US DOE Joint Genome Institute (JGI-PGF)"/>
            <person name="Walter F."/>
            <person name="Albersmeier A."/>
            <person name="Kalinowski J."/>
            <person name="Ruckert C."/>
        </authorList>
    </citation>
    <scope>NUCLEOTIDE SEQUENCE</scope>
    <source>
        <strain evidence="2">CGMCC 1.15290</strain>
    </source>
</reference>
<evidence type="ECO:0000256" key="1">
    <source>
        <dbReference type="SAM" id="MobiDB-lite"/>
    </source>
</evidence>
<feature type="compositionally biased region" description="Basic and acidic residues" evidence="1">
    <location>
        <begin position="62"/>
        <end position="71"/>
    </location>
</feature>
<reference evidence="2" key="2">
    <citation type="submission" date="2020-09" db="EMBL/GenBank/DDBJ databases">
        <authorList>
            <person name="Sun Q."/>
            <person name="Zhou Y."/>
        </authorList>
    </citation>
    <scope>NUCLEOTIDE SEQUENCE</scope>
    <source>
        <strain evidence="2">CGMCC 1.15290</strain>
    </source>
</reference>
<feature type="region of interest" description="Disordered" evidence="1">
    <location>
        <begin position="1"/>
        <end position="71"/>
    </location>
</feature>